<dbReference type="InterPro" id="IPR014710">
    <property type="entry name" value="RmlC-like_jellyroll"/>
</dbReference>
<reference evidence="3" key="1">
    <citation type="submission" date="2016-01" db="EMBL/GenBank/DDBJ databases">
        <title>Whole genome sequencing of Bhargavaea cecembensis T14.</title>
        <authorList>
            <person name="Hong K.W."/>
        </authorList>
    </citation>
    <scope>NUCLEOTIDE SEQUENCE [LARGE SCALE GENOMIC DNA]</scope>
    <source>
        <strain evidence="3">M19</strain>
    </source>
</reference>
<gene>
    <name evidence="2" type="ORF">AV649_15125</name>
</gene>
<dbReference type="OrthoDB" id="3231985at2"/>
<dbReference type="InterPro" id="IPR013096">
    <property type="entry name" value="Cupin_2"/>
</dbReference>
<dbReference type="Proteomes" id="UP000076510">
    <property type="component" value="Unassembled WGS sequence"/>
</dbReference>
<sequence length="309" mass="34787">MLRCMPFNQSYCYVEPGVETGVMRETVQYDEIADLAAGISHKASSVDLYSRLVNETHDRDAQDTLLELMENEQRMCWQLTNWYMSMTGTAPVYHVESIPFSSYDEGLQIAYDRELNRYEEFSRVGGSGQHSQVYGVLLNANQGGWEHAKRLCAIGAGRSQRVVLKDYGPSPFSVNIEEATLENNTFRTALWTGNHLQVTLMSIKPGEDIGLEIHPDTDQFLRLEGGQGIVQMGDRPENLYYQQPVKDASAIMVPAGTWHNVINTGNTPIKLYSIYAPPHHARGTVHKTKADAEAAENQPRLPYSNGVWW</sequence>
<proteinExistence type="predicted"/>
<feature type="domain" description="Cupin type-2" evidence="1">
    <location>
        <begin position="200"/>
        <end position="275"/>
    </location>
</feature>
<dbReference type="InterPro" id="IPR052538">
    <property type="entry name" value="Flavonoid_dioxygenase-like"/>
</dbReference>
<dbReference type="Gene3D" id="2.60.120.10">
    <property type="entry name" value="Jelly Rolls"/>
    <property type="match status" value="1"/>
</dbReference>
<evidence type="ECO:0000313" key="2">
    <source>
        <dbReference type="EMBL" id="KZE50721.1"/>
    </source>
</evidence>
<dbReference type="SUPFAM" id="SSF51182">
    <property type="entry name" value="RmlC-like cupins"/>
    <property type="match status" value="1"/>
</dbReference>
<dbReference type="Pfam" id="PF07883">
    <property type="entry name" value="Cupin_2"/>
    <property type="match status" value="1"/>
</dbReference>
<dbReference type="PANTHER" id="PTHR43346">
    <property type="entry name" value="LIGAND BINDING DOMAIN PROTEIN, PUTATIVE (AFU_ORTHOLOGUE AFUA_6G14370)-RELATED"/>
    <property type="match status" value="1"/>
</dbReference>
<comment type="caution">
    <text evidence="2">The sequence shown here is derived from an EMBL/GenBank/DDBJ whole genome shotgun (WGS) entry which is preliminary data.</text>
</comment>
<dbReference type="CDD" id="cd02223">
    <property type="entry name" value="cupin_Bh2720-like"/>
    <property type="match status" value="1"/>
</dbReference>
<name>A0A163LR11_9BACI</name>
<evidence type="ECO:0000313" key="3">
    <source>
        <dbReference type="Proteomes" id="UP000076510"/>
    </source>
</evidence>
<dbReference type="EMBL" id="LQQY01000009">
    <property type="protein sequence ID" value="KZE50721.1"/>
    <property type="molecule type" value="Genomic_DNA"/>
</dbReference>
<dbReference type="PANTHER" id="PTHR43346:SF1">
    <property type="entry name" value="QUERCETIN 2,3-DIOXYGENASE-RELATED"/>
    <property type="match status" value="1"/>
</dbReference>
<accession>A0A163LR11</accession>
<dbReference type="RefSeq" id="WP_063190782.1">
    <property type="nucleotide sequence ID" value="NZ_JBESSK010000020.1"/>
</dbReference>
<dbReference type="InterPro" id="IPR011051">
    <property type="entry name" value="RmlC_Cupin_sf"/>
</dbReference>
<evidence type="ECO:0000259" key="1">
    <source>
        <dbReference type="Pfam" id="PF07883"/>
    </source>
</evidence>
<dbReference type="AlphaFoldDB" id="A0A163LR11"/>
<protein>
    <recommendedName>
        <fullName evidence="1">Cupin type-2 domain-containing protein</fullName>
    </recommendedName>
</protein>
<organism evidence="2 3">
    <name type="scientific">Rossellomorea marisflavi</name>
    <dbReference type="NCBI Taxonomy" id="189381"/>
    <lineage>
        <taxon>Bacteria</taxon>
        <taxon>Bacillati</taxon>
        <taxon>Bacillota</taxon>
        <taxon>Bacilli</taxon>
        <taxon>Bacillales</taxon>
        <taxon>Bacillaceae</taxon>
        <taxon>Rossellomorea</taxon>
    </lineage>
</organism>